<organism evidence="1 2">
    <name type="scientific">Caenorhabditis japonica</name>
    <dbReference type="NCBI Taxonomy" id="281687"/>
    <lineage>
        <taxon>Eukaryota</taxon>
        <taxon>Metazoa</taxon>
        <taxon>Ecdysozoa</taxon>
        <taxon>Nematoda</taxon>
        <taxon>Chromadorea</taxon>
        <taxon>Rhabditida</taxon>
        <taxon>Rhabditina</taxon>
        <taxon>Rhabditomorpha</taxon>
        <taxon>Rhabditoidea</taxon>
        <taxon>Rhabditidae</taxon>
        <taxon>Peloderinae</taxon>
        <taxon>Caenorhabditis</taxon>
    </lineage>
</organism>
<reference evidence="2" key="1">
    <citation type="submission" date="2010-08" db="EMBL/GenBank/DDBJ databases">
        <authorList>
            <consortium name="Caenorhabditis japonica Sequencing Consortium"/>
            <person name="Wilson R.K."/>
        </authorList>
    </citation>
    <scope>NUCLEOTIDE SEQUENCE [LARGE SCALE GENOMIC DNA]</scope>
    <source>
        <strain evidence="2">DF5081</strain>
    </source>
</reference>
<evidence type="ECO:0000313" key="1">
    <source>
        <dbReference type="EnsemblMetazoa" id="CJA41543.1"/>
    </source>
</evidence>
<sequence>MEACRQINPKEISFKRQNHQIKIIQHSFIQSIQLLFRCPYHAINIHSKVFSARLGAILLAILPPHST</sequence>
<keyword evidence="2" id="KW-1185">Reference proteome</keyword>
<evidence type="ECO:0000313" key="2">
    <source>
        <dbReference type="Proteomes" id="UP000005237"/>
    </source>
</evidence>
<reference evidence="1" key="2">
    <citation type="submission" date="2022-06" db="UniProtKB">
        <authorList>
            <consortium name="EnsemblMetazoa"/>
        </authorList>
    </citation>
    <scope>IDENTIFICATION</scope>
    <source>
        <strain evidence="1">DF5081</strain>
    </source>
</reference>
<accession>A0A8R1EQS6</accession>
<dbReference type="Proteomes" id="UP000005237">
    <property type="component" value="Unassembled WGS sequence"/>
</dbReference>
<protein>
    <submittedName>
        <fullName evidence="1">Uncharacterized protein</fullName>
    </submittedName>
</protein>
<dbReference type="AlphaFoldDB" id="A0A8R1EQS6"/>
<dbReference type="EnsemblMetazoa" id="CJA41543.1">
    <property type="protein sequence ID" value="CJA41543.1"/>
    <property type="gene ID" value="WBGene00217391"/>
</dbReference>
<proteinExistence type="predicted"/>
<name>A0A8R1EQS6_CAEJA</name>